<feature type="transmembrane region" description="Helical" evidence="2">
    <location>
        <begin position="33"/>
        <end position="53"/>
    </location>
</feature>
<keyword evidence="4" id="KW-1185">Reference proteome</keyword>
<feature type="region of interest" description="Disordered" evidence="1">
    <location>
        <begin position="60"/>
        <end position="85"/>
    </location>
</feature>
<evidence type="ECO:0000256" key="2">
    <source>
        <dbReference type="SAM" id="Phobius"/>
    </source>
</evidence>
<dbReference type="EMBL" id="CM007901">
    <property type="protein sequence ID" value="OTG04698.1"/>
    <property type="molecule type" value="Genomic_DNA"/>
</dbReference>
<keyword evidence="2" id="KW-0812">Transmembrane</keyword>
<evidence type="ECO:0000313" key="4">
    <source>
        <dbReference type="Proteomes" id="UP000215914"/>
    </source>
</evidence>
<dbReference type="InParanoid" id="A0A251T0S9"/>
<reference evidence="4" key="1">
    <citation type="journal article" date="2017" name="Nature">
        <title>The sunflower genome provides insights into oil metabolism, flowering and Asterid evolution.</title>
        <authorList>
            <person name="Badouin H."/>
            <person name="Gouzy J."/>
            <person name="Grassa C.J."/>
            <person name="Murat F."/>
            <person name="Staton S.E."/>
            <person name="Cottret L."/>
            <person name="Lelandais-Briere C."/>
            <person name="Owens G.L."/>
            <person name="Carrere S."/>
            <person name="Mayjonade B."/>
            <person name="Legrand L."/>
            <person name="Gill N."/>
            <person name="Kane N.C."/>
            <person name="Bowers J.E."/>
            <person name="Hubner S."/>
            <person name="Bellec A."/>
            <person name="Berard A."/>
            <person name="Berges H."/>
            <person name="Blanchet N."/>
            <person name="Boniface M.C."/>
            <person name="Brunel D."/>
            <person name="Catrice O."/>
            <person name="Chaidir N."/>
            <person name="Claudel C."/>
            <person name="Donnadieu C."/>
            <person name="Faraut T."/>
            <person name="Fievet G."/>
            <person name="Helmstetter N."/>
            <person name="King M."/>
            <person name="Knapp S.J."/>
            <person name="Lai Z."/>
            <person name="Le Paslier M.C."/>
            <person name="Lippi Y."/>
            <person name="Lorenzon L."/>
            <person name="Mandel J.R."/>
            <person name="Marage G."/>
            <person name="Marchand G."/>
            <person name="Marquand E."/>
            <person name="Bret-Mestries E."/>
            <person name="Morien E."/>
            <person name="Nambeesan S."/>
            <person name="Nguyen T."/>
            <person name="Pegot-Espagnet P."/>
            <person name="Pouilly N."/>
            <person name="Raftis F."/>
            <person name="Sallet E."/>
            <person name="Schiex T."/>
            <person name="Thomas J."/>
            <person name="Vandecasteele C."/>
            <person name="Vares D."/>
            <person name="Vear F."/>
            <person name="Vautrin S."/>
            <person name="Crespi M."/>
            <person name="Mangin B."/>
            <person name="Burke J.M."/>
            <person name="Salse J."/>
            <person name="Munos S."/>
            <person name="Vincourt P."/>
            <person name="Rieseberg L.H."/>
            <person name="Langlade N.B."/>
        </authorList>
    </citation>
    <scope>NUCLEOTIDE SEQUENCE [LARGE SCALE GENOMIC DNA]</scope>
    <source>
        <strain evidence="4">cv. SF193</strain>
    </source>
</reference>
<keyword evidence="2" id="KW-0472">Membrane</keyword>
<accession>A0A251T0S9</accession>
<name>A0A251T0S9_HELAN</name>
<feature type="compositionally biased region" description="Polar residues" evidence="1">
    <location>
        <begin position="67"/>
        <end position="81"/>
    </location>
</feature>
<gene>
    <name evidence="3" type="ORF">HannXRQ_Chr12g0365291</name>
</gene>
<evidence type="ECO:0000313" key="3">
    <source>
        <dbReference type="EMBL" id="OTG04698.1"/>
    </source>
</evidence>
<organism evidence="3 4">
    <name type="scientific">Helianthus annuus</name>
    <name type="common">Common sunflower</name>
    <dbReference type="NCBI Taxonomy" id="4232"/>
    <lineage>
        <taxon>Eukaryota</taxon>
        <taxon>Viridiplantae</taxon>
        <taxon>Streptophyta</taxon>
        <taxon>Embryophyta</taxon>
        <taxon>Tracheophyta</taxon>
        <taxon>Spermatophyta</taxon>
        <taxon>Magnoliopsida</taxon>
        <taxon>eudicotyledons</taxon>
        <taxon>Gunneridae</taxon>
        <taxon>Pentapetalae</taxon>
        <taxon>asterids</taxon>
        <taxon>campanulids</taxon>
        <taxon>Asterales</taxon>
        <taxon>Asteraceae</taxon>
        <taxon>Asteroideae</taxon>
        <taxon>Heliantheae alliance</taxon>
        <taxon>Heliantheae</taxon>
        <taxon>Helianthus</taxon>
    </lineage>
</organism>
<protein>
    <submittedName>
        <fullName evidence="3">Uncharacterized protein</fullName>
    </submittedName>
</protein>
<evidence type="ECO:0000256" key="1">
    <source>
        <dbReference type="SAM" id="MobiDB-lite"/>
    </source>
</evidence>
<dbReference type="Proteomes" id="UP000215914">
    <property type="component" value="Chromosome 12"/>
</dbReference>
<keyword evidence="2" id="KW-1133">Transmembrane helix</keyword>
<proteinExistence type="predicted"/>
<dbReference type="AlphaFoldDB" id="A0A251T0S9"/>
<sequence>MMVMIRCYRICMSNMTWCSDFIRPQVKMEKKRCVVGVIFIWLLLVIVFSSFFISACRDVAKKKSPRPQKNTHNGSPTNNSMIDYPPPKSACNTSINCGRRCISSSYACIIN</sequence>